<feature type="region of interest" description="Disordered" evidence="1">
    <location>
        <begin position="79"/>
        <end position="126"/>
    </location>
</feature>
<dbReference type="EMBL" id="JBCEZU010000023">
    <property type="protein sequence ID" value="KAK9538441.1"/>
    <property type="molecule type" value="Genomic_DNA"/>
</dbReference>
<sequence>MQERSQLFRYEVAIWERSAKPRGERQEPETNSRRRCQLRGNGREGLPVPAGRGKSGPAARMSGWQGGCAAGSGITLHRCANSSSAPVPPPHPLPSLPIARRQGSQMLAKLQRTAHSSTLSLKSDQK</sequence>
<evidence type="ECO:0000313" key="3">
    <source>
        <dbReference type="Proteomes" id="UP001488805"/>
    </source>
</evidence>
<evidence type="ECO:0000313" key="2">
    <source>
        <dbReference type="EMBL" id="KAK9538441.1"/>
    </source>
</evidence>
<proteinExistence type="predicted"/>
<feature type="compositionally biased region" description="Polar residues" evidence="1">
    <location>
        <begin position="113"/>
        <end position="126"/>
    </location>
</feature>
<dbReference type="Proteomes" id="UP001488805">
    <property type="component" value="Unassembled WGS sequence"/>
</dbReference>
<dbReference type="AlphaFoldDB" id="A0AAW1FUU4"/>
<feature type="compositionally biased region" description="Pro residues" evidence="1">
    <location>
        <begin position="86"/>
        <end position="95"/>
    </location>
</feature>
<evidence type="ECO:0000256" key="1">
    <source>
        <dbReference type="SAM" id="MobiDB-lite"/>
    </source>
</evidence>
<gene>
    <name evidence="2" type="ORF">VZT92_003610</name>
</gene>
<keyword evidence="3" id="KW-1185">Reference proteome</keyword>
<feature type="region of interest" description="Disordered" evidence="1">
    <location>
        <begin position="16"/>
        <end position="67"/>
    </location>
</feature>
<accession>A0AAW1FUU4</accession>
<feature type="compositionally biased region" description="Basic and acidic residues" evidence="1">
    <location>
        <begin position="17"/>
        <end position="32"/>
    </location>
</feature>
<protein>
    <submittedName>
        <fullName evidence="2">Uncharacterized protein</fullName>
    </submittedName>
</protein>
<comment type="caution">
    <text evidence="2">The sequence shown here is derived from an EMBL/GenBank/DDBJ whole genome shotgun (WGS) entry which is preliminary data.</text>
</comment>
<reference evidence="2 3" key="1">
    <citation type="journal article" date="2024" name="Genome Biol. Evol.">
        <title>Chromosome-level genome assembly of the viviparous eelpout Zoarces viviparus.</title>
        <authorList>
            <person name="Fuhrmann N."/>
            <person name="Brasseur M.V."/>
            <person name="Bakowski C.E."/>
            <person name="Podsiadlowski L."/>
            <person name="Prost S."/>
            <person name="Krehenwinkel H."/>
            <person name="Mayer C."/>
        </authorList>
    </citation>
    <scope>NUCLEOTIDE SEQUENCE [LARGE SCALE GENOMIC DNA]</scope>
    <source>
        <strain evidence="2">NO-MEL_2022_Ind0_liver</strain>
    </source>
</reference>
<organism evidence="2 3">
    <name type="scientific">Zoarces viviparus</name>
    <name type="common">Viviparous eelpout</name>
    <name type="synonym">Blennius viviparus</name>
    <dbReference type="NCBI Taxonomy" id="48416"/>
    <lineage>
        <taxon>Eukaryota</taxon>
        <taxon>Metazoa</taxon>
        <taxon>Chordata</taxon>
        <taxon>Craniata</taxon>
        <taxon>Vertebrata</taxon>
        <taxon>Euteleostomi</taxon>
        <taxon>Actinopterygii</taxon>
        <taxon>Neopterygii</taxon>
        <taxon>Teleostei</taxon>
        <taxon>Neoteleostei</taxon>
        <taxon>Acanthomorphata</taxon>
        <taxon>Eupercaria</taxon>
        <taxon>Perciformes</taxon>
        <taxon>Cottioidei</taxon>
        <taxon>Zoarcales</taxon>
        <taxon>Zoarcidae</taxon>
        <taxon>Zoarcinae</taxon>
        <taxon>Zoarces</taxon>
    </lineage>
</organism>
<name>A0AAW1FUU4_ZOAVI</name>